<proteinExistence type="predicted"/>
<name>A0AAV6XZZ2_9LAMI</name>
<comment type="caution">
    <text evidence="1">The sequence shown here is derived from an EMBL/GenBank/DDBJ whole genome shotgun (WGS) entry which is preliminary data.</text>
</comment>
<gene>
    <name evidence="1" type="ORF">BUALT_Bualt03G0212700</name>
</gene>
<evidence type="ECO:0000313" key="1">
    <source>
        <dbReference type="EMBL" id="KAG8387050.1"/>
    </source>
</evidence>
<sequence length="112" mass="12441">MSGRSSDRWCCSVGASVANGTCSDFPMATETPTETTAEFRHVNLQLLHSTSHRRDIESEPLLDSRNFIAMESQGDALNQLLSDELEGKGTLCAASRDDVIHKLFTELAYRYK</sequence>
<keyword evidence="2" id="KW-1185">Reference proteome</keyword>
<protein>
    <submittedName>
        <fullName evidence="1">Uncharacterized protein</fullName>
    </submittedName>
</protein>
<dbReference type="AlphaFoldDB" id="A0AAV6XZZ2"/>
<accession>A0AAV6XZZ2</accession>
<organism evidence="1 2">
    <name type="scientific">Buddleja alternifolia</name>
    <dbReference type="NCBI Taxonomy" id="168488"/>
    <lineage>
        <taxon>Eukaryota</taxon>
        <taxon>Viridiplantae</taxon>
        <taxon>Streptophyta</taxon>
        <taxon>Embryophyta</taxon>
        <taxon>Tracheophyta</taxon>
        <taxon>Spermatophyta</taxon>
        <taxon>Magnoliopsida</taxon>
        <taxon>eudicotyledons</taxon>
        <taxon>Gunneridae</taxon>
        <taxon>Pentapetalae</taxon>
        <taxon>asterids</taxon>
        <taxon>lamiids</taxon>
        <taxon>Lamiales</taxon>
        <taxon>Scrophulariaceae</taxon>
        <taxon>Buddlejeae</taxon>
        <taxon>Buddleja</taxon>
    </lineage>
</organism>
<evidence type="ECO:0000313" key="2">
    <source>
        <dbReference type="Proteomes" id="UP000826271"/>
    </source>
</evidence>
<dbReference type="EMBL" id="WHWC01000003">
    <property type="protein sequence ID" value="KAG8387050.1"/>
    <property type="molecule type" value="Genomic_DNA"/>
</dbReference>
<dbReference type="Proteomes" id="UP000826271">
    <property type="component" value="Unassembled WGS sequence"/>
</dbReference>
<reference evidence="1" key="1">
    <citation type="submission" date="2019-10" db="EMBL/GenBank/DDBJ databases">
        <authorList>
            <person name="Zhang R."/>
            <person name="Pan Y."/>
            <person name="Wang J."/>
            <person name="Ma R."/>
            <person name="Yu S."/>
        </authorList>
    </citation>
    <scope>NUCLEOTIDE SEQUENCE</scope>
    <source>
        <strain evidence="1">LA-IB0</strain>
        <tissue evidence="1">Leaf</tissue>
    </source>
</reference>